<dbReference type="Pfam" id="PF22458">
    <property type="entry name" value="RsmF-B_ferredox"/>
    <property type="match status" value="1"/>
</dbReference>
<dbReference type="Pfam" id="PF01029">
    <property type="entry name" value="NusB"/>
    <property type="match status" value="1"/>
</dbReference>
<dbReference type="InterPro" id="IPR029063">
    <property type="entry name" value="SAM-dependent_MTases_sf"/>
</dbReference>
<organism evidence="15 16">
    <name type="scientific">Thermobrachium celere DSM 8682</name>
    <dbReference type="NCBI Taxonomy" id="941824"/>
    <lineage>
        <taxon>Bacteria</taxon>
        <taxon>Bacillati</taxon>
        <taxon>Bacillota</taxon>
        <taxon>Clostridia</taxon>
        <taxon>Eubacteriales</taxon>
        <taxon>Clostridiaceae</taxon>
        <taxon>Thermobrachium</taxon>
    </lineage>
</organism>
<dbReference type="OrthoDB" id="9810297at2"/>
<dbReference type="SUPFAM" id="SSF48013">
    <property type="entry name" value="NusB-like"/>
    <property type="match status" value="1"/>
</dbReference>
<dbReference type="GO" id="GO:0005737">
    <property type="term" value="C:cytoplasm"/>
    <property type="evidence" value="ECO:0007669"/>
    <property type="project" value="UniProtKB-SubCell"/>
</dbReference>
<feature type="binding site" evidence="13">
    <location>
        <position position="309"/>
    </location>
    <ligand>
        <name>S-adenosyl-L-methionine</name>
        <dbReference type="ChEBI" id="CHEBI:59789"/>
    </ligand>
</feature>
<dbReference type="AlphaFoldDB" id="R7RP99"/>
<dbReference type="NCBIfam" id="TIGR00446">
    <property type="entry name" value="nop2p"/>
    <property type="match status" value="1"/>
</dbReference>
<dbReference type="InterPro" id="IPR054728">
    <property type="entry name" value="RsmB-like_ferredoxin"/>
</dbReference>
<dbReference type="Proteomes" id="UP000014923">
    <property type="component" value="Unassembled WGS sequence"/>
</dbReference>
<accession>R7RP99</accession>
<feature type="active site" description="Nucleophile" evidence="13">
    <location>
        <position position="380"/>
    </location>
</feature>
<dbReference type="CDD" id="cd02440">
    <property type="entry name" value="AdoMet_MTases"/>
    <property type="match status" value="1"/>
</dbReference>
<feature type="binding site" evidence="13">
    <location>
        <position position="282"/>
    </location>
    <ligand>
        <name>S-adenosyl-L-methionine</name>
        <dbReference type="ChEBI" id="CHEBI:59789"/>
    </ligand>
</feature>
<dbReference type="EC" id="2.1.1.176" evidence="3"/>
<evidence type="ECO:0000256" key="12">
    <source>
        <dbReference type="ARBA" id="ARBA00047283"/>
    </source>
</evidence>
<dbReference type="FunFam" id="3.30.70.1170:FF:000003">
    <property type="entry name" value="16S rRNA (Cytosine(967)-C(5))-methyltransferase RsmB"/>
    <property type="match status" value="1"/>
</dbReference>
<name>R7RP99_9CLOT</name>
<comment type="subcellular location">
    <subcellularLocation>
        <location evidence="2">Cytoplasm</location>
    </subcellularLocation>
</comment>
<dbReference type="InterPro" id="IPR004573">
    <property type="entry name" value="rRNA_ssu_MeTfrase_B"/>
</dbReference>
<gene>
    <name evidence="15" type="ORF">TCEL_01803</name>
</gene>
<dbReference type="NCBIfam" id="TIGR00563">
    <property type="entry name" value="rsmB"/>
    <property type="match status" value="1"/>
</dbReference>
<dbReference type="eggNOG" id="COG0781">
    <property type="taxonomic scope" value="Bacteria"/>
</dbReference>
<evidence type="ECO:0000256" key="3">
    <source>
        <dbReference type="ARBA" id="ARBA00012140"/>
    </source>
</evidence>
<proteinExistence type="inferred from homology"/>
<comment type="caution">
    <text evidence="15">The sequence shown here is derived from an EMBL/GenBank/DDBJ whole genome shotgun (WGS) entry which is preliminary data.</text>
</comment>
<evidence type="ECO:0000259" key="14">
    <source>
        <dbReference type="PROSITE" id="PS51686"/>
    </source>
</evidence>
<feature type="binding site" evidence="13">
    <location>
        <position position="327"/>
    </location>
    <ligand>
        <name>S-adenosyl-L-methionine</name>
        <dbReference type="ChEBI" id="CHEBI:59789"/>
    </ligand>
</feature>
<dbReference type="GO" id="GO:0003723">
    <property type="term" value="F:RNA binding"/>
    <property type="evidence" value="ECO:0007669"/>
    <property type="project" value="UniProtKB-UniRule"/>
</dbReference>
<dbReference type="PANTHER" id="PTHR22807:SF53">
    <property type="entry name" value="RIBOSOMAL RNA SMALL SUBUNIT METHYLTRANSFERASE B-RELATED"/>
    <property type="match status" value="1"/>
</dbReference>
<dbReference type="HOGENOM" id="CLU_005316_0_1_9"/>
<reference evidence="15" key="1">
    <citation type="submission" date="2013-03" db="EMBL/GenBank/DDBJ databases">
        <title>Draft genome sequence of the hydrogen-ethanol-producing anaerobic alkalithermophilic Caloramator celere.</title>
        <authorList>
            <person name="Ciranna A."/>
            <person name="Larjo A."/>
            <person name="Kivisto A."/>
            <person name="Santala V."/>
            <person name="Roos C."/>
            <person name="Karp M."/>
        </authorList>
    </citation>
    <scope>NUCLEOTIDE SEQUENCE [LARGE SCALE GENOMIC DNA]</scope>
    <source>
        <strain evidence="15">DSM 8682</strain>
    </source>
</reference>
<comment type="catalytic activity">
    <reaction evidence="12">
        <text>cytidine(967) in 16S rRNA + S-adenosyl-L-methionine = 5-methylcytidine(967) in 16S rRNA + S-adenosyl-L-homocysteine + H(+)</text>
        <dbReference type="Rhea" id="RHEA:42748"/>
        <dbReference type="Rhea" id="RHEA-COMP:10219"/>
        <dbReference type="Rhea" id="RHEA-COMP:10220"/>
        <dbReference type="ChEBI" id="CHEBI:15378"/>
        <dbReference type="ChEBI" id="CHEBI:57856"/>
        <dbReference type="ChEBI" id="CHEBI:59789"/>
        <dbReference type="ChEBI" id="CHEBI:74483"/>
        <dbReference type="ChEBI" id="CHEBI:82748"/>
        <dbReference type="EC" id="2.1.1.176"/>
    </reaction>
</comment>
<dbReference type="InterPro" id="IPR049560">
    <property type="entry name" value="MeTrfase_RsmB-F_NOP2_cat"/>
</dbReference>
<dbReference type="Pfam" id="PF01189">
    <property type="entry name" value="Methyltr_RsmB-F"/>
    <property type="match status" value="1"/>
</dbReference>
<dbReference type="InterPro" id="IPR023267">
    <property type="entry name" value="RCMT"/>
</dbReference>
<evidence type="ECO:0000256" key="11">
    <source>
        <dbReference type="ARBA" id="ARBA00031088"/>
    </source>
</evidence>
<evidence type="ECO:0000256" key="13">
    <source>
        <dbReference type="PROSITE-ProRule" id="PRU01023"/>
    </source>
</evidence>
<evidence type="ECO:0000256" key="5">
    <source>
        <dbReference type="ARBA" id="ARBA00022552"/>
    </source>
</evidence>
<dbReference type="RefSeq" id="WP_018661462.1">
    <property type="nucleotide sequence ID" value="NZ_HF952018.1"/>
</dbReference>
<dbReference type="InterPro" id="IPR011023">
    <property type="entry name" value="Nop2p"/>
</dbReference>
<keyword evidence="5" id="KW-0698">rRNA processing</keyword>
<dbReference type="eggNOG" id="COG0144">
    <property type="taxonomic scope" value="Bacteria"/>
</dbReference>
<feature type="binding site" evidence="13">
    <location>
        <begin position="258"/>
        <end position="264"/>
    </location>
    <ligand>
        <name>S-adenosyl-L-methionine</name>
        <dbReference type="ChEBI" id="CHEBI:59789"/>
    </ligand>
</feature>
<dbReference type="InterPro" id="IPR035926">
    <property type="entry name" value="NusB-like_sf"/>
</dbReference>
<comment type="function">
    <text evidence="1">Specifically methylates the cytosine at position 967 (m5C967) of 16S rRNA.</text>
</comment>
<keyword evidence="6 13" id="KW-0489">Methyltransferase</keyword>
<dbReference type="SUPFAM" id="SSF53335">
    <property type="entry name" value="S-adenosyl-L-methionine-dependent methyltransferases"/>
    <property type="match status" value="1"/>
</dbReference>
<evidence type="ECO:0000313" key="16">
    <source>
        <dbReference type="Proteomes" id="UP000014923"/>
    </source>
</evidence>
<dbReference type="FunFam" id="3.40.50.150:FF:000022">
    <property type="entry name" value="Ribosomal RNA small subunit methyltransferase B"/>
    <property type="match status" value="1"/>
</dbReference>
<dbReference type="NCBIfam" id="NF011494">
    <property type="entry name" value="PRK14902.1"/>
    <property type="match status" value="1"/>
</dbReference>
<dbReference type="PRINTS" id="PR02008">
    <property type="entry name" value="RCMTFAMILY"/>
</dbReference>
<dbReference type="Gene3D" id="1.10.940.10">
    <property type="entry name" value="NusB-like"/>
    <property type="match status" value="1"/>
</dbReference>
<feature type="domain" description="SAM-dependent MTase RsmB/NOP-type" evidence="14">
    <location>
        <begin position="169"/>
        <end position="441"/>
    </location>
</feature>
<evidence type="ECO:0000256" key="6">
    <source>
        <dbReference type="ARBA" id="ARBA00022603"/>
    </source>
</evidence>
<dbReference type="GO" id="GO:0006355">
    <property type="term" value="P:regulation of DNA-templated transcription"/>
    <property type="evidence" value="ECO:0007669"/>
    <property type="project" value="InterPro"/>
</dbReference>
<dbReference type="GO" id="GO:0008649">
    <property type="term" value="F:rRNA methyltransferase activity"/>
    <property type="evidence" value="ECO:0007669"/>
    <property type="project" value="InterPro"/>
</dbReference>
<evidence type="ECO:0000313" key="15">
    <source>
        <dbReference type="EMBL" id="CDF57889.1"/>
    </source>
</evidence>
<evidence type="ECO:0000256" key="10">
    <source>
        <dbReference type="ARBA" id="ARBA00030399"/>
    </source>
</evidence>
<dbReference type="Gene3D" id="3.30.70.1170">
    <property type="entry name" value="Sun protein, domain 3"/>
    <property type="match status" value="1"/>
</dbReference>
<dbReference type="EMBL" id="CAVN010000092">
    <property type="protein sequence ID" value="CDF57889.1"/>
    <property type="molecule type" value="Genomic_DNA"/>
</dbReference>
<evidence type="ECO:0000256" key="1">
    <source>
        <dbReference type="ARBA" id="ARBA00002724"/>
    </source>
</evidence>
<keyword evidence="7 13" id="KW-0808">Transferase</keyword>
<keyword evidence="9 13" id="KW-0694">RNA-binding</keyword>
<evidence type="ECO:0000256" key="2">
    <source>
        <dbReference type="ARBA" id="ARBA00004496"/>
    </source>
</evidence>
<dbReference type="PROSITE" id="PS51686">
    <property type="entry name" value="SAM_MT_RSMB_NOP"/>
    <property type="match status" value="1"/>
</dbReference>
<dbReference type="InterPro" id="IPR006027">
    <property type="entry name" value="NusB_RsmB_TIM44"/>
</dbReference>
<evidence type="ECO:0000256" key="7">
    <source>
        <dbReference type="ARBA" id="ARBA00022679"/>
    </source>
</evidence>
<keyword evidence="4" id="KW-0963">Cytoplasm</keyword>
<evidence type="ECO:0000256" key="9">
    <source>
        <dbReference type="ARBA" id="ARBA00022884"/>
    </source>
</evidence>
<sequence>MKDIARYIAVKTLCDIEEGAYSNIKLNHYFKKYDMKPLDRAFAAEIVYGTLRHLIRIDYFINKFSTIKTNKMSKWVLNCLRIAVYQIFYMDKVPEYAAINESVEIVKNKERKASGFVNGILRNILRNKQQFYDINVKDKVKKLSIEYSHPEWMVNMFIKDFGEDFTKDLLAANNTVPKLTIRVNTLKTTKYELKEILQNKGIKVSDGVVEEALILEDFANIEKSDEFNKGLFTIQDESSMLPSKVLDAKQGMKVLDLCSAPGGKTTHIAQLMNNNGEIIAFDIHEHKLKLINDNAKRLGINIINAKLKDAQIYMEEYKEYADRVLVDAPCSGLGLLRKKPEIKYNIDKGDIEQLARIQKNILNNAAKYVKKDGYIVYSTCTLTVEENEEVIKEFLRNNDNFIIEDINNYLPEKLKTNLPYLKIYPNVHKMDGFFIAKLKRIR</sequence>
<dbReference type="InterPro" id="IPR001678">
    <property type="entry name" value="MeTrfase_RsmB-F_NOP2_dom"/>
</dbReference>
<evidence type="ECO:0000256" key="4">
    <source>
        <dbReference type="ARBA" id="ARBA00022490"/>
    </source>
</evidence>
<keyword evidence="8 13" id="KW-0949">S-adenosyl-L-methionine</keyword>
<evidence type="ECO:0000256" key="8">
    <source>
        <dbReference type="ARBA" id="ARBA00022691"/>
    </source>
</evidence>
<protein>
    <recommendedName>
        <fullName evidence="3">16S rRNA (cytosine(967)-C(5))-methyltransferase</fullName>
        <ecNumber evidence="3">2.1.1.176</ecNumber>
    </recommendedName>
    <alternativeName>
        <fullName evidence="10">16S rRNA m5C967 methyltransferase</fullName>
    </alternativeName>
    <alternativeName>
        <fullName evidence="11">rRNA (cytosine-C(5)-)-methyltransferase RsmB</fullName>
    </alternativeName>
</protein>
<keyword evidence="16" id="KW-1185">Reference proteome</keyword>
<dbReference type="Gene3D" id="3.40.50.150">
    <property type="entry name" value="Vaccinia Virus protein VP39"/>
    <property type="match status" value="1"/>
</dbReference>
<comment type="similarity">
    <text evidence="13">Belongs to the class I-like SAM-binding methyltransferase superfamily. RsmB/NOP family.</text>
</comment>
<dbReference type="PANTHER" id="PTHR22807">
    <property type="entry name" value="NOP2 YEAST -RELATED NOL1/NOP2/FMU SUN DOMAIN-CONTAINING"/>
    <property type="match status" value="1"/>
</dbReference>